<dbReference type="GO" id="GO:0006508">
    <property type="term" value="P:proteolysis"/>
    <property type="evidence" value="ECO:0007669"/>
    <property type="project" value="InterPro"/>
</dbReference>
<dbReference type="PANTHER" id="PTHR48081">
    <property type="entry name" value="AB HYDROLASE SUPERFAMILY PROTEIN C4A8.06C"/>
    <property type="match status" value="1"/>
</dbReference>
<dbReference type="Gene3D" id="3.40.50.1820">
    <property type="entry name" value="alpha/beta hydrolase"/>
    <property type="match status" value="1"/>
</dbReference>
<dbReference type="InterPro" id="IPR050300">
    <property type="entry name" value="GDXG_lipolytic_enzyme"/>
</dbReference>
<sequence length="224" mass="25455">MERVYYGDAEEQFFEVCANDDKSDKWLILVHGGYWRQKHSKENIKDLFDKLDSKGFNVVTIEYRRGEHGWPTPNEDVSAALTKFKQSDFYKGNQEIILIGHSVGGQLALLNEAAVDRVIALAPVTDVPFTYDEGLGQNAAKEYFGDDKALMQQASPIEKSNLTAPTLIVHGNNDDRVLVENTYDFARKFKHANIDLFIFNDLPHMECVNPAHPVFPYLIEWISG</sequence>
<organism evidence="3 4">
    <name type="scientific">Staphylococcus kloosii</name>
    <dbReference type="NCBI Taxonomy" id="29384"/>
    <lineage>
        <taxon>Bacteria</taxon>
        <taxon>Bacillati</taxon>
        <taxon>Bacillota</taxon>
        <taxon>Bacilli</taxon>
        <taxon>Bacillales</taxon>
        <taxon>Staphylococcaceae</taxon>
        <taxon>Staphylococcus</taxon>
    </lineage>
</organism>
<reference evidence="3 4" key="1">
    <citation type="submission" date="2016-02" db="EMBL/GenBank/DDBJ databases">
        <title>Draft genome sequence of hydrocarbon degrading Staphylococcus saprophyticus Strain CNV2, isolated from crude-oil contaminated soil from Noonmati Oil Refinery, Guwahati, Assam, India.</title>
        <authorList>
            <person name="Mukherjee A."/>
            <person name="Chettri B."/>
            <person name="Langpoklakpam J."/>
            <person name="Singh A.K."/>
            <person name="Chattopadhyay D.J."/>
        </authorList>
    </citation>
    <scope>NUCLEOTIDE SEQUENCE [LARGE SCALE GENOMIC DNA]</scope>
    <source>
        <strain evidence="3 4">CNV2</strain>
    </source>
</reference>
<feature type="domain" description="BD-FAE-like" evidence="2">
    <location>
        <begin position="20"/>
        <end position="111"/>
    </location>
</feature>
<dbReference type="GO" id="GO:0008236">
    <property type="term" value="F:serine-type peptidase activity"/>
    <property type="evidence" value="ECO:0007669"/>
    <property type="project" value="InterPro"/>
</dbReference>
<dbReference type="Proteomes" id="UP000075418">
    <property type="component" value="Unassembled WGS sequence"/>
</dbReference>
<dbReference type="InterPro" id="IPR029058">
    <property type="entry name" value="AB_hydrolase_fold"/>
</dbReference>
<keyword evidence="1" id="KW-0378">Hydrolase</keyword>
<protein>
    <recommendedName>
        <fullName evidence="2">BD-FAE-like domain-containing protein</fullName>
    </recommendedName>
</protein>
<dbReference type="InterPro" id="IPR049492">
    <property type="entry name" value="BD-FAE-like_dom"/>
</dbReference>
<proteinExistence type="predicted"/>
<evidence type="ECO:0000313" key="3">
    <source>
        <dbReference type="EMBL" id="KYH13768.1"/>
    </source>
</evidence>
<comment type="caution">
    <text evidence="3">The sequence shown here is derived from an EMBL/GenBank/DDBJ whole genome shotgun (WGS) entry which is preliminary data.</text>
</comment>
<dbReference type="AlphaFoldDB" id="A0A151A2W5"/>
<accession>A0A151A2W5</accession>
<dbReference type="Pfam" id="PF20434">
    <property type="entry name" value="BD-FAE"/>
    <property type="match status" value="1"/>
</dbReference>
<dbReference type="RefSeq" id="WP_061853999.1">
    <property type="nucleotide sequence ID" value="NZ_LUGM01000002.1"/>
</dbReference>
<gene>
    <name evidence="3" type="ORF">A0131_02975</name>
</gene>
<name>A0A151A2W5_9STAP</name>
<evidence type="ECO:0000259" key="2">
    <source>
        <dbReference type="Pfam" id="PF20434"/>
    </source>
</evidence>
<evidence type="ECO:0000313" key="4">
    <source>
        <dbReference type="Proteomes" id="UP000075418"/>
    </source>
</evidence>
<evidence type="ECO:0000256" key="1">
    <source>
        <dbReference type="ARBA" id="ARBA00022801"/>
    </source>
</evidence>
<dbReference type="SUPFAM" id="SSF53474">
    <property type="entry name" value="alpha/beta-Hydrolases"/>
    <property type="match status" value="1"/>
</dbReference>
<dbReference type="EMBL" id="LUGM01000002">
    <property type="protein sequence ID" value="KYH13768.1"/>
    <property type="molecule type" value="Genomic_DNA"/>
</dbReference>